<feature type="coiled-coil region" evidence="1">
    <location>
        <begin position="155"/>
        <end position="191"/>
    </location>
</feature>
<evidence type="ECO:0000256" key="1">
    <source>
        <dbReference type="SAM" id="Coils"/>
    </source>
</evidence>
<feature type="region of interest" description="Disordered" evidence="2">
    <location>
        <begin position="1"/>
        <end position="24"/>
    </location>
</feature>
<evidence type="ECO:0000313" key="4">
    <source>
        <dbReference type="Proteomes" id="UP001142055"/>
    </source>
</evidence>
<reference evidence="3" key="1">
    <citation type="submission" date="2022-12" db="EMBL/GenBank/DDBJ databases">
        <title>Genome assemblies of Blomia tropicalis.</title>
        <authorList>
            <person name="Cui Y."/>
        </authorList>
    </citation>
    <scope>NUCLEOTIDE SEQUENCE</scope>
    <source>
        <tissue evidence="3">Adult mites</tissue>
    </source>
</reference>
<sequence>MENKDENQVKETVSNQTNDSDKMACKDNFGSCASFPCKYSTGGKMDNRQLNYRPDSSSTNSHTSLNSLNSNSSKWSFEAIASANIDANQKVTYSEATIKQAAIIKQLVEEQEKETAELLKCRQKMQLLSHESNNDGGHVDNQIHKETSESFSQAMDWIEEQIRKAKEQLELERRERKLAKAKEKAKQRENNDQIKDVK</sequence>
<gene>
    <name evidence="3" type="ORF">RDWZM_004160</name>
</gene>
<organism evidence="3 4">
    <name type="scientific">Blomia tropicalis</name>
    <name type="common">Mite</name>
    <dbReference type="NCBI Taxonomy" id="40697"/>
    <lineage>
        <taxon>Eukaryota</taxon>
        <taxon>Metazoa</taxon>
        <taxon>Ecdysozoa</taxon>
        <taxon>Arthropoda</taxon>
        <taxon>Chelicerata</taxon>
        <taxon>Arachnida</taxon>
        <taxon>Acari</taxon>
        <taxon>Acariformes</taxon>
        <taxon>Sarcoptiformes</taxon>
        <taxon>Astigmata</taxon>
        <taxon>Glycyphagoidea</taxon>
        <taxon>Echimyopodidae</taxon>
        <taxon>Blomia</taxon>
    </lineage>
</organism>
<keyword evidence="1" id="KW-0175">Coiled coil</keyword>
<keyword evidence="4" id="KW-1185">Reference proteome</keyword>
<accession>A0A9Q0MGK9</accession>
<dbReference type="AlphaFoldDB" id="A0A9Q0MGK9"/>
<evidence type="ECO:0000256" key="2">
    <source>
        <dbReference type="SAM" id="MobiDB-lite"/>
    </source>
</evidence>
<protein>
    <submittedName>
        <fullName evidence="3">Uncharacterized protein</fullName>
    </submittedName>
</protein>
<comment type="caution">
    <text evidence="3">The sequence shown here is derived from an EMBL/GenBank/DDBJ whole genome shotgun (WGS) entry which is preliminary data.</text>
</comment>
<dbReference type="Proteomes" id="UP001142055">
    <property type="component" value="Chromosome 1"/>
</dbReference>
<feature type="region of interest" description="Disordered" evidence="2">
    <location>
        <begin position="40"/>
        <end position="70"/>
    </location>
</feature>
<evidence type="ECO:0000313" key="3">
    <source>
        <dbReference type="EMBL" id="KAJ6225615.1"/>
    </source>
</evidence>
<dbReference type="EMBL" id="JAPWDV010000001">
    <property type="protein sequence ID" value="KAJ6225615.1"/>
    <property type="molecule type" value="Genomic_DNA"/>
</dbReference>
<name>A0A9Q0MGK9_BLOTA</name>
<proteinExistence type="predicted"/>
<feature type="compositionally biased region" description="Low complexity" evidence="2">
    <location>
        <begin position="56"/>
        <end position="70"/>
    </location>
</feature>